<evidence type="ECO:0000256" key="7">
    <source>
        <dbReference type="SAM" id="MobiDB-lite"/>
    </source>
</evidence>
<keyword evidence="8" id="KW-0732">Signal</keyword>
<feature type="active site" description="Charge relay system" evidence="5">
    <location>
        <position position="209"/>
    </location>
</feature>
<evidence type="ECO:0000313" key="11">
    <source>
        <dbReference type="Proteomes" id="UP001500218"/>
    </source>
</evidence>
<dbReference type="Pfam" id="PF00082">
    <property type="entry name" value="Peptidase_S8"/>
    <property type="match status" value="1"/>
</dbReference>
<dbReference type="PANTHER" id="PTHR43806">
    <property type="entry name" value="PEPTIDASE S8"/>
    <property type="match status" value="1"/>
</dbReference>
<evidence type="ECO:0000313" key="10">
    <source>
        <dbReference type="EMBL" id="GAA1795704.1"/>
    </source>
</evidence>
<dbReference type="Proteomes" id="UP001500218">
    <property type="component" value="Unassembled WGS sequence"/>
</dbReference>
<dbReference type="PRINTS" id="PR00723">
    <property type="entry name" value="SUBTILISIN"/>
</dbReference>
<dbReference type="InterPro" id="IPR022398">
    <property type="entry name" value="Peptidase_S8_His-AS"/>
</dbReference>
<dbReference type="InterPro" id="IPR050131">
    <property type="entry name" value="Peptidase_S8_subtilisin-like"/>
</dbReference>
<dbReference type="InterPro" id="IPR034193">
    <property type="entry name" value="PCSK9_ProteinaseK-like"/>
</dbReference>
<evidence type="ECO:0000256" key="2">
    <source>
        <dbReference type="ARBA" id="ARBA00022670"/>
    </source>
</evidence>
<evidence type="ECO:0000256" key="4">
    <source>
        <dbReference type="ARBA" id="ARBA00022825"/>
    </source>
</evidence>
<dbReference type="InterPro" id="IPR036852">
    <property type="entry name" value="Peptidase_S8/S53_dom_sf"/>
</dbReference>
<feature type="compositionally biased region" description="Low complexity" evidence="7">
    <location>
        <begin position="25"/>
        <end position="39"/>
    </location>
</feature>
<dbReference type="InterPro" id="IPR015500">
    <property type="entry name" value="Peptidase_S8_subtilisin-rel"/>
</dbReference>
<dbReference type="PROSITE" id="PS51892">
    <property type="entry name" value="SUBTILASE"/>
    <property type="match status" value="1"/>
</dbReference>
<dbReference type="InterPro" id="IPR023828">
    <property type="entry name" value="Peptidase_S8_Ser-AS"/>
</dbReference>
<keyword evidence="3 5" id="KW-0378">Hydrolase</keyword>
<dbReference type="PROSITE" id="PS00137">
    <property type="entry name" value="SUBTILASE_HIS"/>
    <property type="match status" value="1"/>
</dbReference>
<reference evidence="10 11" key="1">
    <citation type="journal article" date="2019" name="Int. J. Syst. Evol. Microbiol.">
        <title>The Global Catalogue of Microorganisms (GCM) 10K type strain sequencing project: providing services to taxonomists for standard genome sequencing and annotation.</title>
        <authorList>
            <consortium name="The Broad Institute Genomics Platform"/>
            <consortium name="The Broad Institute Genome Sequencing Center for Infectious Disease"/>
            <person name="Wu L."/>
            <person name="Ma J."/>
        </authorList>
    </citation>
    <scope>NUCLEOTIDE SEQUENCE [LARGE SCALE GENOMIC DNA]</scope>
    <source>
        <strain evidence="10 11">JCM 13250</strain>
    </source>
</reference>
<comment type="caution">
    <text evidence="10">The sequence shown here is derived from an EMBL/GenBank/DDBJ whole genome shotgun (WGS) entry which is preliminary data.</text>
</comment>
<accession>A0ABN2LPG2</accession>
<evidence type="ECO:0000256" key="3">
    <source>
        <dbReference type="ARBA" id="ARBA00022801"/>
    </source>
</evidence>
<feature type="chain" id="PRO_5045311235" description="Peptidase S8/S53 domain-containing protein" evidence="8">
    <location>
        <begin position="21"/>
        <end position="419"/>
    </location>
</feature>
<dbReference type="InterPro" id="IPR023827">
    <property type="entry name" value="Peptidase_S8_Asp-AS"/>
</dbReference>
<gene>
    <name evidence="10" type="ORF">GCM10009682_16860</name>
</gene>
<feature type="domain" description="Peptidase S8/S53" evidence="9">
    <location>
        <begin position="171"/>
        <end position="396"/>
    </location>
</feature>
<dbReference type="InterPro" id="IPR000209">
    <property type="entry name" value="Peptidase_S8/S53_dom"/>
</dbReference>
<sequence length="419" mass="44525">MVLATMLALPLIVETGAVSASPGVANESTTSNVTASTASLPEGGRGRIRHLPFRPQAIRGHYIAVFRDEATVRNPVRALVRQFLRRHPQIVVQRLFYLWVRGFHFRATPALAARIAADRRVAFVQPDFVHHAQVLPVTGAQNRPPSWGLDRIDQRTEPLDSRYVFPGDGSGVNAYIIDSGIRPSHREFGGRAVAAVDFTGEGNQDCAGHGTHVAGTIGGTNVGVAKGVRLVGLKVPGCDNSGSTSNIIAALDWVARYGQRPGVINMSLGHPGDDEALSKATYGAFEAGFNVVVAAGNYAEDACGVSPAQEGQVITVGATNQNDSRDTQYSDYGQCLNIFAPGTNIYSAWPASDSSYETMSGTSMATPHVVGALAVIRGQHPDYSAVQAYQCLTGLATRNVLGSVGSGSPNRLLFIRDRC</sequence>
<feature type="region of interest" description="Disordered" evidence="7">
    <location>
        <begin position="21"/>
        <end position="41"/>
    </location>
</feature>
<evidence type="ECO:0000256" key="5">
    <source>
        <dbReference type="PROSITE-ProRule" id="PRU01240"/>
    </source>
</evidence>
<dbReference type="EMBL" id="BAAALT010000039">
    <property type="protein sequence ID" value="GAA1795704.1"/>
    <property type="molecule type" value="Genomic_DNA"/>
</dbReference>
<feature type="active site" description="Charge relay system" evidence="5">
    <location>
        <position position="363"/>
    </location>
</feature>
<evidence type="ECO:0000256" key="8">
    <source>
        <dbReference type="SAM" id="SignalP"/>
    </source>
</evidence>
<name>A0ABN2LPG2_9ACTN</name>
<keyword evidence="2 5" id="KW-0645">Protease</keyword>
<dbReference type="Gene3D" id="3.40.50.200">
    <property type="entry name" value="Peptidase S8/S53 domain"/>
    <property type="match status" value="1"/>
</dbReference>
<evidence type="ECO:0000259" key="9">
    <source>
        <dbReference type="Pfam" id="PF00082"/>
    </source>
</evidence>
<protein>
    <recommendedName>
        <fullName evidence="9">Peptidase S8/S53 domain-containing protein</fullName>
    </recommendedName>
</protein>
<feature type="active site" description="Charge relay system" evidence="5">
    <location>
        <position position="178"/>
    </location>
</feature>
<evidence type="ECO:0000256" key="6">
    <source>
        <dbReference type="RuleBase" id="RU003355"/>
    </source>
</evidence>
<dbReference type="PROSITE" id="PS00136">
    <property type="entry name" value="SUBTILASE_ASP"/>
    <property type="match status" value="1"/>
</dbReference>
<comment type="similarity">
    <text evidence="1 5 6">Belongs to the peptidase S8 family.</text>
</comment>
<dbReference type="CDD" id="cd04077">
    <property type="entry name" value="Peptidases_S8_PCSK9_ProteinaseK_like"/>
    <property type="match status" value="1"/>
</dbReference>
<evidence type="ECO:0000256" key="1">
    <source>
        <dbReference type="ARBA" id="ARBA00011073"/>
    </source>
</evidence>
<dbReference type="PANTHER" id="PTHR43806:SF11">
    <property type="entry name" value="CEREVISIN-RELATED"/>
    <property type="match status" value="1"/>
</dbReference>
<keyword evidence="4 5" id="KW-0720">Serine protease</keyword>
<keyword evidence="11" id="KW-1185">Reference proteome</keyword>
<feature type="signal peptide" evidence="8">
    <location>
        <begin position="1"/>
        <end position="20"/>
    </location>
</feature>
<dbReference type="RefSeq" id="WP_344128082.1">
    <property type="nucleotide sequence ID" value="NZ_BAAALT010000039.1"/>
</dbReference>
<dbReference type="SUPFAM" id="SSF52743">
    <property type="entry name" value="Subtilisin-like"/>
    <property type="match status" value="1"/>
</dbReference>
<dbReference type="PROSITE" id="PS00138">
    <property type="entry name" value="SUBTILASE_SER"/>
    <property type="match status" value="1"/>
</dbReference>
<proteinExistence type="inferred from homology"/>
<organism evidence="10 11">
    <name type="scientific">Luedemannella flava</name>
    <dbReference type="NCBI Taxonomy" id="349316"/>
    <lineage>
        <taxon>Bacteria</taxon>
        <taxon>Bacillati</taxon>
        <taxon>Actinomycetota</taxon>
        <taxon>Actinomycetes</taxon>
        <taxon>Micromonosporales</taxon>
        <taxon>Micromonosporaceae</taxon>
        <taxon>Luedemannella</taxon>
    </lineage>
</organism>